<comment type="caution">
    <text evidence="2">The sequence shown here is derived from an EMBL/GenBank/DDBJ whole genome shotgun (WGS) entry which is preliminary data.</text>
</comment>
<proteinExistence type="predicted"/>
<sequence length="122" mass="13593">MGNSWACFAPEVKEVTLTRKTSKRLPNSSRKSRTSTSTPTMDIGMLNDDAFIQQQALAAALLFRQHQQNLSLPLARSTSVVYPSPGPKRLPKSSSSRQRSSSDSLIQTYQLVKQVCVNFSRF</sequence>
<accession>A0A6A1V2F8</accession>
<evidence type="ECO:0000313" key="2">
    <source>
        <dbReference type="EMBL" id="KAB1206791.1"/>
    </source>
</evidence>
<feature type="compositionally biased region" description="Low complexity" evidence="1">
    <location>
        <begin position="92"/>
        <end position="104"/>
    </location>
</feature>
<protein>
    <submittedName>
        <fullName evidence="2">Uncharacterized protein</fullName>
    </submittedName>
</protein>
<dbReference type="AlphaFoldDB" id="A0A6A1V2F8"/>
<dbReference type="Proteomes" id="UP000516437">
    <property type="component" value="Chromosome 7"/>
</dbReference>
<feature type="region of interest" description="Disordered" evidence="1">
    <location>
        <begin position="18"/>
        <end position="41"/>
    </location>
</feature>
<dbReference type="EMBL" id="RXIC02000025">
    <property type="protein sequence ID" value="KAB1206791.1"/>
    <property type="molecule type" value="Genomic_DNA"/>
</dbReference>
<keyword evidence="3" id="KW-1185">Reference proteome</keyword>
<reference evidence="2 3" key="1">
    <citation type="journal article" date="2019" name="Plant Biotechnol. J.">
        <title>The red bayberry genome and genetic basis of sex determination.</title>
        <authorList>
            <person name="Jia H.M."/>
            <person name="Jia H.J."/>
            <person name="Cai Q.L."/>
            <person name="Wang Y."/>
            <person name="Zhao H.B."/>
            <person name="Yang W.F."/>
            <person name="Wang G.Y."/>
            <person name="Li Y.H."/>
            <person name="Zhan D.L."/>
            <person name="Shen Y.T."/>
            <person name="Niu Q.F."/>
            <person name="Chang L."/>
            <person name="Qiu J."/>
            <person name="Zhao L."/>
            <person name="Xie H.B."/>
            <person name="Fu W.Y."/>
            <person name="Jin J."/>
            <person name="Li X.W."/>
            <person name="Jiao Y."/>
            <person name="Zhou C.C."/>
            <person name="Tu T."/>
            <person name="Chai C.Y."/>
            <person name="Gao J.L."/>
            <person name="Fan L.J."/>
            <person name="van de Weg E."/>
            <person name="Wang J.Y."/>
            <person name="Gao Z.S."/>
        </authorList>
    </citation>
    <scope>NUCLEOTIDE SEQUENCE [LARGE SCALE GENOMIC DNA]</scope>
    <source>
        <tissue evidence="2">Leaves</tissue>
    </source>
</reference>
<evidence type="ECO:0000313" key="3">
    <source>
        <dbReference type="Proteomes" id="UP000516437"/>
    </source>
</evidence>
<name>A0A6A1V2F8_9ROSI</name>
<organism evidence="2 3">
    <name type="scientific">Morella rubra</name>
    <name type="common">Chinese bayberry</name>
    <dbReference type="NCBI Taxonomy" id="262757"/>
    <lineage>
        <taxon>Eukaryota</taxon>
        <taxon>Viridiplantae</taxon>
        <taxon>Streptophyta</taxon>
        <taxon>Embryophyta</taxon>
        <taxon>Tracheophyta</taxon>
        <taxon>Spermatophyta</taxon>
        <taxon>Magnoliopsida</taxon>
        <taxon>eudicotyledons</taxon>
        <taxon>Gunneridae</taxon>
        <taxon>Pentapetalae</taxon>
        <taxon>rosids</taxon>
        <taxon>fabids</taxon>
        <taxon>Fagales</taxon>
        <taxon>Myricaceae</taxon>
        <taxon>Morella</taxon>
    </lineage>
</organism>
<gene>
    <name evidence="2" type="ORF">CJ030_MR7G013462</name>
</gene>
<feature type="region of interest" description="Disordered" evidence="1">
    <location>
        <begin position="76"/>
        <end position="104"/>
    </location>
</feature>
<evidence type="ECO:0000256" key="1">
    <source>
        <dbReference type="SAM" id="MobiDB-lite"/>
    </source>
</evidence>